<dbReference type="InterPro" id="IPR008763">
    <property type="entry name" value="Peptidase_S55"/>
</dbReference>
<proteinExistence type="predicted"/>
<feature type="domain" description="Peptidase S55" evidence="2">
    <location>
        <begin position="1"/>
        <end position="163"/>
    </location>
</feature>
<dbReference type="RefSeq" id="WP_140008703.1">
    <property type="nucleotide sequence ID" value="NZ_JBHMDG010000001.1"/>
</dbReference>
<reference evidence="3 4" key="1">
    <citation type="submission" date="2024-09" db="EMBL/GenBank/DDBJ databases">
        <authorList>
            <person name="Sun Q."/>
            <person name="Mori K."/>
        </authorList>
    </citation>
    <scope>NUCLEOTIDE SEQUENCE [LARGE SCALE GENOMIC DNA]</scope>
    <source>
        <strain evidence="3 4">JCM 9626</strain>
    </source>
</reference>
<dbReference type="InterPro" id="IPR009003">
    <property type="entry name" value="Peptidase_S1_PA"/>
</dbReference>
<evidence type="ECO:0000259" key="2">
    <source>
        <dbReference type="PROSITE" id="PS51494"/>
    </source>
</evidence>
<name>A0ABV5K542_9ACTN</name>
<gene>
    <name evidence="3" type="ORF">ACFFRI_00500</name>
</gene>
<dbReference type="EMBL" id="JBHMDG010000001">
    <property type="protein sequence ID" value="MFB9311507.1"/>
    <property type="molecule type" value="Genomic_DNA"/>
</dbReference>
<sequence>MSLTPRRRRLLSLAMAATLSLGLPAAGFSVLAGPAHAAGPAGDCVQPFPLSGIAAGDEVEGLTVVSGTTPTGFTGEILGVLEDGIAPDIDMIMIDLDMPEFARTGGVWSGMSGSPVYAADGRLIGAVAYGLSNGPSPIAGVTPFEDMNDHLASSTDLRTSPKRLGKADARTVAARAGISVARAEQGFKELPTPMGVSGLSARRLAQLQAKGPDFITKSTYVLGKTSGDKAAGPETIVAGGNLASSVAYGDVAMAGVGTATSVCGDTVVGFGHPLALLGATTEALHPADAVYIQPDSLGAPFKVANLAPPVGTITDDRTTGITGTFGALPDTTDISSQVTYGARSRTGTTAVSVPAYAGEATFYQLVANQDRVVDGPSSGTQLLTWAITGTDNGKPFSLTYTDRWTSTDLSEPSYSVAILVDELNAIDGVSVKTVTAKAGVTDSLARHTLVGIEQRRGGAGGPWVRVSERSPIVGRAGKPVQLRVVLGGTAGKKTVTLSRVILPSKAKGQIFLVAQGGDQGDDEFFFDEEGEGTDEASVAAVRSGLSHQLRHDRIRVQVGTPDKLDLGWWGDDGDYRRSRGVSFVRTQTTRPLDSVVGGTTLLPVVVR</sequence>
<accession>A0ABV5K542</accession>
<keyword evidence="1" id="KW-0732">Signal</keyword>
<dbReference type="PROSITE" id="PS51494">
    <property type="entry name" value="SPOIVB"/>
    <property type="match status" value="1"/>
</dbReference>
<protein>
    <submittedName>
        <fullName evidence="3">SpoIVB peptidase S55 domain-containing protein</fullName>
    </submittedName>
</protein>
<evidence type="ECO:0000256" key="1">
    <source>
        <dbReference type="SAM" id="SignalP"/>
    </source>
</evidence>
<comment type="caution">
    <text evidence="3">The sequence shown here is derived from an EMBL/GenBank/DDBJ whole genome shotgun (WGS) entry which is preliminary data.</text>
</comment>
<dbReference type="SUPFAM" id="SSF50494">
    <property type="entry name" value="Trypsin-like serine proteases"/>
    <property type="match status" value="1"/>
</dbReference>
<dbReference type="Proteomes" id="UP001589750">
    <property type="component" value="Unassembled WGS sequence"/>
</dbReference>
<dbReference type="PROSITE" id="PS51318">
    <property type="entry name" value="TAT"/>
    <property type="match status" value="1"/>
</dbReference>
<feature type="chain" id="PRO_5045572346" evidence="1">
    <location>
        <begin position="38"/>
        <end position="607"/>
    </location>
</feature>
<organism evidence="3 4">
    <name type="scientific">Nocardioides plantarum</name>
    <dbReference type="NCBI Taxonomy" id="29299"/>
    <lineage>
        <taxon>Bacteria</taxon>
        <taxon>Bacillati</taxon>
        <taxon>Actinomycetota</taxon>
        <taxon>Actinomycetes</taxon>
        <taxon>Propionibacteriales</taxon>
        <taxon>Nocardioidaceae</taxon>
        <taxon>Nocardioides</taxon>
    </lineage>
</organism>
<evidence type="ECO:0000313" key="3">
    <source>
        <dbReference type="EMBL" id="MFB9311507.1"/>
    </source>
</evidence>
<dbReference type="InterPro" id="IPR006311">
    <property type="entry name" value="TAT_signal"/>
</dbReference>
<evidence type="ECO:0000313" key="4">
    <source>
        <dbReference type="Proteomes" id="UP001589750"/>
    </source>
</evidence>
<keyword evidence="4" id="KW-1185">Reference proteome</keyword>
<feature type="signal peptide" evidence="1">
    <location>
        <begin position="1"/>
        <end position="37"/>
    </location>
</feature>